<feature type="transmembrane region" description="Helical" evidence="1">
    <location>
        <begin position="76"/>
        <end position="104"/>
    </location>
</feature>
<organism evidence="2 3">
    <name type="scientific">Candidatus Abyssobacteria bacterium SURF_17</name>
    <dbReference type="NCBI Taxonomy" id="2093361"/>
    <lineage>
        <taxon>Bacteria</taxon>
        <taxon>Pseudomonadati</taxon>
        <taxon>Candidatus Hydrogenedentota</taxon>
        <taxon>Candidatus Abyssobacteria</taxon>
    </lineage>
</organism>
<feature type="transmembrane region" description="Helical" evidence="1">
    <location>
        <begin position="131"/>
        <end position="153"/>
    </location>
</feature>
<evidence type="ECO:0000256" key="1">
    <source>
        <dbReference type="SAM" id="Phobius"/>
    </source>
</evidence>
<dbReference type="Proteomes" id="UP000285961">
    <property type="component" value="Unassembled WGS sequence"/>
</dbReference>
<gene>
    <name evidence="2" type="ORF">C4532_14150</name>
</gene>
<keyword evidence="1" id="KW-0812">Transmembrane</keyword>
<dbReference type="EMBL" id="QZKI01000100">
    <property type="protein sequence ID" value="RJP67747.1"/>
    <property type="molecule type" value="Genomic_DNA"/>
</dbReference>
<keyword evidence="1" id="KW-1133">Transmembrane helix</keyword>
<feature type="transmembrane region" description="Helical" evidence="1">
    <location>
        <begin position="40"/>
        <end position="64"/>
    </location>
</feature>
<name>A0A419EU90_9BACT</name>
<comment type="caution">
    <text evidence="2">The sequence shown here is derived from an EMBL/GenBank/DDBJ whole genome shotgun (WGS) entry which is preliminary data.</text>
</comment>
<accession>A0A419EU90</accession>
<proteinExistence type="predicted"/>
<feature type="transmembrane region" description="Helical" evidence="1">
    <location>
        <begin position="12"/>
        <end position="34"/>
    </location>
</feature>
<evidence type="ECO:0000313" key="2">
    <source>
        <dbReference type="EMBL" id="RJP67747.1"/>
    </source>
</evidence>
<reference evidence="2 3" key="1">
    <citation type="journal article" date="2017" name="ISME J.">
        <title>Energy and carbon metabolisms in a deep terrestrial subsurface fluid microbial community.</title>
        <authorList>
            <person name="Momper L."/>
            <person name="Jungbluth S.P."/>
            <person name="Lee M.D."/>
            <person name="Amend J.P."/>
        </authorList>
    </citation>
    <scope>NUCLEOTIDE SEQUENCE [LARGE SCALE GENOMIC DNA]</scope>
    <source>
        <strain evidence="2">SURF_17</strain>
    </source>
</reference>
<dbReference type="AlphaFoldDB" id="A0A419EU90"/>
<protein>
    <submittedName>
        <fullName evidence="2">Uncharacterized protein</fullName>
    </submittedName>
</protein>
<keyword evidence="1" id="KW-0472">Membrane</keyword>
<sequence>MRPSKPNRMLLFVFFHLVVGLIHWILPVLLLLILFRISDIVLLTVHGELLFFALATCAGPFYVFITERPIADDSPLLAFGYIVPILLGFLATVFYVTTFFLGFYQHLFEDLVAVAPNLVDNLSPRILSQRLIILLNIVFVTVSCFYAIGIEWVRIDREDRNV</sequence>
<evidence type="ECO:0000313" key="3">
    <source>
        <dbReference type="Proteomes" id="UP000285961"/>
    </source>
</evidence>